<gene>
    <name evidence="2" type="ORF">QVD17_20476</name>
</gene>
<feature type="compositionally biased region" description="Acidic residues" evidence="1">
    <location>
        <begin position="61"/>
        <end position="92"/>
    </location>
</feature>
<protein>
    <submittedName>
        <fullName evidence="2">Uncharacterized protein</fullName>
    </submittedName>
</protein>
<comment type="caution">
    <text evidence="2">The sequence shown here is derived from an EMBL/GenBank/DDBJ whole genome shotgun (WGS) entry which is preliminary data.</text>
</comment>
<dbReference type="Proteomes" id="UP001229421">
    <property type="component" value="Unassembled WGS sequence"/>
</dbReference>
<evidence type="ECO:0000313" key="2">
    <source>
        <dbReference type="EMBL" id="KAK1425131.1"/>
    </source>
</evidence>
<accession>A0AAD8NY72</accession>
<reference evidence="2" key="1">
    <citation type="journal article" date="2023" name="bioRxiv">
        <title>Improved chromosome-level genome assembly for marigold (Tagetes erecta).</title>
        <authorList>
            <person name="Jiang F."/>
            <person name="Yuan L."/>
            <person name="Wang S."/>
            <person name="Wang H."/>
            <person name="Xu D."/>
            <person name="Wang A."/>
            <person name="Fan W."/>
        </authorList>
    </citation>
    <scope>NUCLEOTIDE SEQUENCE</scope>
    <source>
        <strain evidence="2">WSJ</strain>
        <tissue evidence="2">Leaf</tissue>
    </source>
</reference>
<evidence type="ECO:0000313" key="3">
    <source>
        <dbReference type="Proteomes" id="UP001229421"/>
    </source>
</evidence>
<dbReference type="EMBL" id="JAUHHV010000005">
    <property type="protein sequence ID" value="KAK1425131.1"/>
    <property type="molecule type" value="Genomic_DNA"/>
</dbReference>
<keyword evidence="3" id="KW-1185">Reference proteome</keyword>
<organism evidence="2 3">
    <name type="scientific">Tagetes erecta</name>
    <name type="common">African marigold</name>
    <dbReference type="NCBI Taxonomy" id="13708"/>
    <lineage>
        <taxon>Eukaryota</taxon>
        <taxon>Viridiplantae</taxon>
        <taxon>Streptophyta</taxon>
        <taxon>Embryophyta</taxon>
        <taxon>Tracheophyta</taxon>
        <taxon>Spermatophyta</taxon>
        <taxon>Magnoliopsida</taxon>
        <taxon>eudicotyledons</taxon>
        <taxon>Gunneridae</taxon>
        <taxon>Pentapetalae</taxon>
        <taxon>asterids</taxon>
        <taxon>campanulids</taxon>
        <taxon>Asterales</taxon>
        <taxon>Asteraceae</taxon>
        <taxon>Asteroideae</taxon>
        <taxon>Heliantheae alliance</taxon>
        <taxon>Tageteae</taxon>
        <taxon>Tagetes</taxon>
    </lineage>
</organism>
<feature type="region of interest" description="Disordered" evidence="1">
    <location>
        <begin position="1"/>
        <end position="39"/>
    </location>
</feature>
<sequence length="92" mass="10479">MWCSGKRLGFSKRYPSSIPTVTTLEGANGGNKGRLVATQRNTWGTRYNECYSRRRSSSSREDEEEEDDSGDDYDDDDDVDADHEEDDDNESE</sequence>
<dbReference type="AlphaFoldDB" id="A0AAD8NY72"/>
<proteinExistence type="predicted"/>
<name>A0AAD8NY72_TARER</name>
<feature type="region of interest" description="Disordered" evidence="1">
    <location>
        <begin position="51"/>
        <end position="92"/>
    </location>
</feature>
<evidence type="ECO:0000256" key="1">
    <source>
        <dbReference type="SAM" id="MobiDB-lite"/>
    </source>
</evidence>